<feature type="transmembrane region" description="Helical" evidence="7">
    <location>
        <begin position="220"/>
        <end position="243"/>
    </location>
</feature>
<evidence type="ECO:0000256" key="3">
    <source>
        <dbReference type="ARBA" id="ARBA00022692"/>
    </source>
</evidence>
<organism evidence="8 9">
    <name type="scientific">Longicatena caecimuris</name>
    <dbReference type="NCBI Taxonomy" id="1796635"/>
    <lineage>
        <taxon>Bacteria</taxon>
        <taxon>Bacillati</taxon>
        <taxon>Bacillota</taxon>
        <taxon>Erysipelotrichia</taxon>
        <taxon>Erysipelotrichales</taxon>
        <taxon>Erysipelotrichaceae</taxon>
        <taxon>Longicatena</taxon>
    </lineage>
</organism>
<dbReference type="PROSITE" id="PS50267">
    <property type="entry name" value="NA_NEUROTRAN_SYMP_3"/>
    <property type="match status" value="1"/>
</dbReference>
<feature type="transmembrane region" description="Helical" evidence="7">
    <location>
        <begin position="41"/>
        <end position="66"/>
    </location>
</feature>
<comment type="similarity">
    <text evidence="6">Belongs to the sodium:neurotransmitter symporter (SNF) (TC 2.A.22) family.</text>
</comment>
<keyword evidence="2 6" id="KW-0813">Transport</keyword>
<evidence type="ECO:0000256" key="4">
    <source>
        <dbReference type="ARBA" id="ARBA00022989"/>
    </source>
</evidence>
<comment type="caution">
    <text evidence="8">The sequence shown here is derived from an EMBL/GenBank/DDBJ whole genome shotgun (WGS) entry which is preliminary data.</text>
</comment>
<comment type="subcellular location">
    <subcellularLocation>
        <location evidence="1">Membrane</location>
        <topology evidence="1">Multi-pass membrane protein</topology>
    </subcellularLocation>
</comment>
<evidence type="ECO:0000256" key="7">
    <source>
        <dbReference type="SAM" id="Phobius"/>
    </source>
</evidence>
<evidence type="ECO:0000313" key="9">
    <source>
        <dbReference type="Proteomes" id="UP000295773"/>
    </source>
</evidence>
<accession>A0A4R3TFW3</accession>
<feature type="transmembrane region" description="Helical" evidence="7">
    <location>
        <begin position="308"/>
        <end position="329"/>
    </location>
</feature>
<dbReference type="InterPro" id="IPR000175">
    <property type="entry name" value="Na/ntran_symport"/>
</dbReference>
<dbReference type="SUPFAM" id="SSF161070">
    <property type="entry name" value="SNF-like"/>
    <property type="match status" value="1"/>
</dbReference>
<keyword evidence="5 7" id="KW-0472">Membrane</keyword>
<evidence type="ECO:0000256" key="6">
    <source>
        <dbReference type="RuleBase" id="RU003732"/>
    </source>
</evidence>
<dbReference type="PANTHER" id="PTHR42948:SF1">
    <property type="entry name" value="TRANSPORTER"/>
    <property type="match status" value="1"/>
</dbReference>
<dbReference type="Pfam" id="PF00209">
    <property type="entry name" value="SNF"/>
    <property type="match status" value="2"/>
</dbReference>
<dbReference type="EMBL" id="SMBP01000009">
    <property type="protein sequence ID" value="TCU60084.1"/>
    <property type="molecule type" value="Genomic_DNA"/>
</dbReference>
<name>A0A4R3TFW3_9FIRM</name>
<keyword evidence="4 7" id="KW-1133">Transmembrane helix</keyword>
<feature type="transmembrane region" description="Helical" evidence="7">
    <location>
        <begin position="147"/>
        <end position="165"/>
    </location>
</feature>
<evidence type="ECO:0000313" key="8">
    <source>
        <dbReference type="EMBL" id="TCU60084.1"/>
    </source>
</evidence>
<feature type="transmembrane region" description="Helical" evidence="7">
    <location>
        <begin position="349"/>
        <end position="372"/>
    </location>
</feature>
<dbReference type="PROSITE" id="PS00610">
    <property type="entry name" value="NA_NEUROTRAN_SYMP_1"/>
    <property type="match status" value="1"/>
</dbReference>
<dbReference type="PANTHER" id="PTHR42948">
    <property type="entry name" value="TRANSPORTER"/>
    <property type="match status" value="1"/>
</dbReference>
<dbReference type="RefSeq" id="WP_132224784.1">
    <property type="nucleotide sequence ID" value="NZ_JANKBG010000009.1"/>
</dbReference>
<dbReference type="InterPro" id="IPR047218">
    <property type="entry name" value="YocR/YhdH-like"/>
</dbReference>
<keyword evidence="6" id="KW-0769">Symport</keyword>
<keyword evidence="3 6" id="KW-0812">Transmembrane</keyword>
<evidence type="ECO:0000256" key="2">
    <source>
        <dbReference type="ARBA" id="ARBA00022448"/>
    </source>
</evidence>
<feature type="transmembrane region" description="Helical" evidence="7">
    <location>
        <begin position="12"/>
        <end position="29"/>
    </location>
</feature>
<dbReference type="CDD" id="cd10336">
    <property type="entry name" value="SLC6sbd_Tyt1-Like"/>
    <property type="match status" value="1"/>
</dbReference>
<feature type="transmembrane region" description="Helical" evidence="7">
    <location>
        <begin position="177"/>
        <end position="198"/>
    </location>
</feature>
<dbReference type="GO" id="GO:0016020">
    <property type="term" value="C:membrane"/>
    <property type="evidence" value="ECO:0007669"/>
    <property type="project" value="UniProtKB-SubCell"/>
</dbReference>
<dbReference type="Proteomes" id="UP000295773">
    <property type="component" value="Unassembled WGS sequence"/>
</dbReference>
<dbReference type="NCBIfam" id="NF037979">
    <property type="entry name" value="Na_transp"/>
    <property type="match status" value="1"/>
</dbReference>
<gene>
    <name evidence="8" type="ORF">EDD61_109124</name>
</gene>
<dbReference type="InterPro" id="IPR037272">
    <property type="entry name" value="SNS_sf"/>
</dbReference>
<sequence>MDAKREKLSSRLGFIFLSAGCAIGLGNIWRFPYVVGKYGGGAFVLVYLFFLIILGLPIIVMEYAVGRGSGKSVARSFHILEKPKQKWHIFSYVAMLGNYLLVMFYTTIAGWMLAYFVKMASGEFHGATTQQVKEAFQTLQQDPLASVFWMILVVLIGCGICALGLQKGVEKITKVMMGLLLGVMLLLVGKALSLTNAMEGVTFYLVPDFDKLLQNGLFDAIYAAMGQAFFTLSIGMGGMAIFGSYIDKQHSLTGEGVRVMALDTFVAIMAGLIIFPACMAFGVAADSGPGLVFVTLPNIFNVMDNGQLWGTLFFIFMNFAALSTIIAVFENIVSFSMDLFAWTRKKSVLLNILILIVGSIPCAIGFSVLSGFQPFGEGSAVLDLLDFLVSNVIMPLGSLVFVFFCTRSFGWGWKNFLQEANAGEGLPFPKNMRWYISYLLPVIVVFIFILGLWDKLKLM</sequence>
<protein>
    <recommendedName>
        <fullName evidence="6">Transporter</fullName>
    </recommendedName>
</protein>
<feature type="transmembrane region" description="Helical" evidence="7">
    <location>
        <begin position="87"/>
        <end position="114"/>
    </location>
</feature>
<dbReference type="PRINTS" id="PR00176">
    <property type="entry name" value="NANEUSMPORT"/>
</dbReference>
<feature type="transmembrane region" description="Helical" evidence="7">
    <location>
        <begin position="392"/>
        <end position="413"/>
    </location>
</feature>
<evidence type="ECO:0000256" key="1">
    <source>
        <dbReference type="ARBA" id="ARBA00004141"/>
    </source>
</evidence>
<proteinExistence type="inferred from homology"/>
<feature type="transmembrane region" description="Helical" evidence="7">
    <location>
        <begin position="264"/>
        <end position="285"/>
    </location>
</feature>
<evidence type="ECO:0000256" key="5">
    <source>
        <dbReference type="ARBA" id="ARBA00023136"/>
    </source>
</evidence>
<dbReference type="GO" id="GO:0015293">
    <property type="term" value="F:symporter activity"/>
    <property type="evidence" value="ECO:0007669"/>
    <property type="project" value="UniProtKB-KW"/>
</dbReference>
<reference evidence="8 9" key="1">
    <citation type="submission" date="2019-03" db="EMBL/GenBank/DDBJ databases">
        <title>Genomic Encyclopedia of Type Strains, Phase IV (KMG-IV): sequencing the most valuable type-strain genomes for metagenomic binning, comparative biology and taxonomic classification.</title>
        <authorList>
            <person name="Goeker M."/>
        </authorList>
    </citation>
    <scope>NUCLEOTIDE SEQUENCE [LARGE SCALE GENOMIC DNA]</scope>
    <source>
        <strain evidence="8 9">DSM 29481</strain>
    </source>
</reference>
<dbReference type="AlphaFoldDB" id="A0A4R3TFW3"/>
<feature type="transmembrane region" description="Helical" evidence="7">
    <location>
        <begin position="434"/>
        <end position="453"/>
    </location>
</feature>
<keyword evidence="9" id="KW-1185">Reference proteome</keyword>